<dbReference type="Proteomes" id="UP001279642">
    <property type="component" value="Unassembled WGS sequence"/>
</dbReference>
<evidence type="ECO:0000313" key="1">
    <source>
        <dbReference type="EMBL" id="MDY0885353.1"/>
    </source>
</evidence>
<protein>
    <recommendedName>
        <fullName evidence="3">Tetratricopeptide repeat protein</fullName>
    </recommendedName>
</protein>
<keyword evidence="2" id="KW-1185">Reference proteome</keyword>
<dbReference type="InterPro" id="IPR019734">
    <property type="entry name" value="TPR_rpt"/>
</dbReference>
<organism evidence="1 2">
    <name type="scientific">Dongia soli</name>
    <dbReference type="NCBI Taxonomy" id="600628"/>
    <lineage>
        <taxon>Bacteria</taxon>
        <taxon>Pseudomonadati</taxon>
        <taxon>Pseudomonadota</taxon>
        <taxon>Alphaproteobacteria</taxon>
        <taxon>Rhodospirillales</taxon>
        <taxon>Dongiaceae</taxon>
        <taxon>Dongia</taxon>
    </lineage>
</organism>
<proteinExistence type="predicted"/>
<dbReference type="RefSeq" id="WP_320510427.1">
    <property type="nucleotide sequence ID" value="NZ_JAXCLW010000009.1"/>
</dbReference>
<dbReference type="SUPFAM" id="SSF48452">
    <property type="entry name" value="TPR-like"/>
    <property type="match status" value="1"/>
</dbReference>
<dbReference type="PROSITE" id="PS51257">
    <property type="entry name" value="PROKAR_LIPOPROTEIN"/>
    <property type="match status" value="1"/>
</dbReference>
<dbReference type="InterPro" id="IPR011990">
    <property type="entry name" value="TPR-like_helical_dom_sf"/>
</dbReference>
<sequence length="303" mass="32196">MKSGFGPLGALFLLAACGSDVAKPAVPPDPSMEQHERAGQLAYSLDRPEDAVAQYREALIRAEARDDLAAIGDLSFNLAAAQLRANQPDTALATARRARAELARRGSPGMPALDLIEATALYRIGKMAEADRLAAQLQHRDPETGASASFLRGLIADDRGDLAGLQAASQVLSRTAAGSEKAPVVRSTQQADAAELRARLARRQGNFSEARSAALQSADLRRDLLDYRGLARALSVAADAAQRQGDLPAAADLYLRAGRSAAAQDDRRQARAWLDHAIDLDQDAEITEAARQALKGIREAGTD</sequence>
<evidence type="ECO:0000313" key="2">
    <source>
        <dbReference type="Proteomes" id="UP001279642"/>
    </source>
</evidence>
<dbReference type="SMART" id="SM00028">
    <property type="entry name" value="TPR"/>
    <property type="match status" value="4"/>
</dbReference>
<comment type="caution">
    <text evidence="1">The sequence shown here is derived from an EMBL/GenBank/DDBJ whole genome shotgun (WGS) entry which is preliminary data.</text>
</comment>
<dbReference type="Gene3D" id="1.25.40.10">
    <property type="entry name" value="Tetratricopeptide repeat domain"/>
    <property type="match status" value="1"/>
</dbReference>
<name>A0ABU5EGJ9_9PROT</name>
<evidence type="ECO:0008006" key="3">
    <source>
        <dbReference type="Google" id="ProtNLM"/>
    </source>
</evidence>
<dbReference type="EMBL" id="JAXCLW010000009">
    <property type="protein sequence ID" value="MDY0885353.1"/>
    <property type="molecule type" value="Genomic_DNA"/>
</dbReference>
<accession>A0ABU5EGJ9</accession>
<reference evidence="1 2" key="1">
    <citation type="journal article" date="2016" name="Antonie Van Leeuwenhoek">
        <title>Dongia soli sp. nov., isolated from soil from Dokdo, Korea.</title>
        <authorList>
            <person name="Kim D.U."/>
            <person name="Lee H."/>
            <person name="Kim H."/>
            <person name="Kim S.G."/>
            <person name="Ka J.O."/>
        </authorList>
    </citation>
    <scope>NUCLEOTIDE SEQUENCE [LARGE SCALE GENOMIC DNA]</scope>
    <source>
        <strain evidence="1 2">D78</strain>
    </source>
</reference>
<gene>
    <name evidence="1" type="ORF">SMD27_21100</name>
</gene>